<dbReference type="EMBL" id="BLAF01000008">
    <property type="protein sequence ID" value="GES18794.1"/>
    <property type="molecule type" value="Genomic_DNA"/>
</dbReference>
<evidence type="ECO:0000256" key="1">
    <source>
        <dbReference type="SAM" id="Phobius"/>
    </source>
</evidence>
<keyword evidence="1" id="KW-1133">Transmembrane helix</keyword>
<organism evidence="2 3">
    <name type="scientific">Acrocarpospora pleiomorpha</name>
    <dbReference type="NCBI Taxonomy" id="90975"/>
    <lineage>
        <taxon>Bacteria</taxon>
        <taxon>Bacillati</taxon>
        <taxon>Actinomycetota</taxon>
        <taxon>Actinomycetes</taxon>
        <taxon>Streptosporangiales</taxon>
        <taxon>Streptosporangiaceae</taxon>
        <taxon>Acrocarpospora</taxon>
    </lineage>
</organism>
<dbReference type="Proteomes" id="UP000377595">
    <property type="component" value="Unassembled WGS sequence"/>
</dbReference>
<reference evidence="2 3" key="1">
    <citation type="submission" date="2019-10" db="EMBL/GenBank/DDBJ databases">
        <title>Whole genome shotgun sequence of Acrocarpospora pleiomorpha NBRC 16267.</title>
        <authorList>
            <person name="Ichikawa N."/>
            <person name="Kimura A."/>
            <person name="Kitahashi Y."/>
            <person name="Komaki H."/>
            <person name="Oguchi A."/>
        </authorList>
    </citation>
    <scope>NUCLEOTIDE SEQUENCE [LARGE SCALE GENOMIC DNA]</scope>
    <source>
        <strain evidence="2 3">NBRC 16267</strain>
    </source>
</reference>
<comment type="caution">
    <text evidence="2">The sequence shown here is derived from an EMBL/GenBank/DDBJ whole genome shotgun (WGS) entry which is preliminary data.</text>
</comment>
<evidence type="ECO:0000313" key="3">
    <source>
        <dbReference type="Proteomes" id="UP000377595"/>
    </source>
</evidence>
<feature type="transmembrane region" description="Helical" evidence="1">
    <location>
        <begin position="12"/>
        <end position="31"/>
    </location>
</feature>
<dbReference type="AlphaFoldDB" id="A0A5M3XC93"/>
<protein>
    <submittedName>
        <fullName evidence="2">Uncharacterized protein</fullName>
    </submittedName>
</protein>
<keyword evidence="3" id="KW-1185">Reference proteome</keyword>
<sequence>MVAAINPLLGYVVLVIELVLVVAIVVTAMYGSDQISERAFRLIRLLFNRREPPTRRASIRPPR</sequence>
<proteinExistence type="predicted"/>
<gene>
    <name evidence="2" type="ORF">Aple_016890</name>
</gene>
<evidence type="ECO:0000313" key="2">
    <source>
        <dbReference type="EMBL" id="GES18794.1"/>
    </source>
</evidence>
<name>A0A5M3XC93_9ACTN</name>
<keyword evidence="1" id="KW-0472">Membrane</keyword>
<keyword evidence="1" id="KW-0812">Transmembrane</keyword>
<accession>A0A5M3XC93</accession>